<comment type="caution">
    <text evidence="1">The sequence shown here is derived from an EMBL/GenBank/DDBJ whole genome shotgun (WGS) entry which is preliminary data.</text>
</comment>
<gene>
    <name evidence="1" type="ORF">RPERSI_LOCUS20494</name>
</gene>
<protein>
    <submittedName>
        <fullName evidence="1">20892_t:CDS:1</fullName>
    </submittedName>
</protein>
<feature type="non-terminal residue" evidence="1">
    <location>
        <position position="1"/>
    </location>
</feature>
<keyword evidence="2" id="KW-1185">Reference proteome</keyword>
<evidence type="ECO:0000313" key="1">
    <source>
        <dbReference type="EMBL" id="CAG8798266.1"/>
    </source>
</evidence>
<accession>A0ACA9RLR9</accession>
<sequence length="169" mass="18861">TADIWFFSMAMGVIMACFQHEQKGLSPMTKALLHTLEQNGMMSGSIGDGLDYMPPNENTIIPNNGSCYPPLIWYTGKIEDDMICDGSCCLSCPYMDNFYPENSIKEAFELFAGFGIVSFFAVLLLSMIFLVLPSQKKNPTVKQLLVPLALSVCYFEGSEFFTIQQENSQ</sequence>
<dbReference type="EMBL" id="CAJVQC010058054">
    <property type="protein sequence ID" value="CAG8798266.1"/>
    <property type="molecule type" value="Genomic_DNA"/>
</dbReference>
<organism evidence="1 2">
    <name type="scientific">Racocetra persica</name>
    <dbReference type="NCBI Taxonomy" id="160502"/>
    <lineage>
        <taxon>Eukaryota</taxon>
        <taxon>Fungi</taxon>
        <taxon>Fungi incertae sedis</taxon>
        <taxon>Mucoromycota</taxon>
        <taxon>Glomeromycotina</taxon>
        <taxon>Glomeromycetes</taxon>
        <taxon>Diversisporales</taxon>
        <taxon>Gigasporaceae</taxon>
        <taxon>Racocetra</taxon>
    </lineage>
</organism>
<feature type="non-terminal residue" evidence="1">
    <location>
        <position position="169"/>
    </location>
</feature>
<proteinExistence type="predicted"/>
<reference evidence="1" key="1">
    <citation type="submission" date="2021-06" db="EMBL/GenBank/DDBJ databases">
        <authorList>
            <person name="Kallberg Y."/>
            <person name="Tangrot J."/>
            <person name="Rosling A."/>
        </authorList>
    </citation>
    <scope>NUCLEOTIDE SEQUENCE</scope>
    <source>
        <strain evidence="1">MA461A</strain>
    </source>
</reference>
<evidence type="ECO:0000313" key="2">
    <source>
        <dbReference type="Proteomes" id="UP000789920"/>
    </source>
</evidence>
<dbReference type="Proteomes" id="UP000789920">
    <property type="component" value="Unassembled WGS sequence"/>
</dbReference>
<name>A0ACA9RLR9_9GLOM</name>